<feature type="domain" description="M23ase beta-sheet core" evidence="1">
    <location>
        <begin position="160"/>
        <end position="253"/>
    </location>
</feature>
<dbReference type="InterPro" id="IPR050570">
    <property type="entry name" value="Cell_wall_metabolism_enzyme"/>
</dbReference>
<organism evidence="2 3">
    <name type="scientific">Yanshouia hominis</name>
    <dbReference type="NCBI Taxonomy" id="2763673"/>
    <lineage>
        <taxon>Bacteria</taxon>
        <taxon>Bacillati</taxon>
        <taxon>Bacillota</taxon>
        <taxon>Clostridia</taxon>
        <taxon>Eubacteriales</taxon>
        <taxon>Oscillospiraceae</taxon>
        <taxon>Yanshouia</taxon>
    </lineage>
</organism>
<name>A0ABR7NI44_9FIRM</name>
<protein>
    <submittedName>
        <fullName evidence="2">M23 family metallopeptidase</fullName>
    </submittedName>
</protein>
<comment type="caution">
    <text evidence="2">The sequence shown here is derived from an EMBL/GenBank/DDBJ whole genome shotgun (WGS) entry which is preliminary data.</text>
</comment>
<dbReference type="RefSeq" id="WP_262399628.1">
    <property type="nucleotide sequence ID" value="NZ_JACRTB010000008.1"/>
</dbReference>
<reference evidence="2 3" key="1">
    <citation type="submission" date="2020-08" db="EMBL/GenBank/DDBJ databases">
        <title>Genome public.</title>
        <authorList>
            <person name="Liu C."/>
            <person name="Sun Q."/>
        </authorList>
    </citation>
    <scope>NUCLEOTIDE SEQUENCE [LARGE SCALE GENOMIC DNA]</scope>
    <source>
        <strain evidence="2 3">BX1</strain>
    </source>
</reference>
<evidence type="ECO:0000259" key="1">
    <source>
        <dbReference type="Pfam" id="PF01551"/>
    </source>
</evidence>
<evidence type="ECO:0000313" key="3">
    <source>
        <dbReference type="Proteomes" id="UP000658131"/>
    </source>
</evidence>
<dbReference type="Pfam" id="PF01551">
    <property type="entry name" value="Peptidase_M23"/>
    <property type="match status" value="1"/>
</dbReference>
<dbReference type="PANTHER" id="PTHR21666">
    <property type="entry name" value="PEPTIDASE-RELATED"/>
    <property type="match status" value="1"/>
</dbReference>
<dbReference type="CDD" id="cd12797">
    <property type="entry name" value="M23_peptidase"/>
    <property type="match status" value="1"/>
</dbReference>
<dbReference type="InterPro" id="IPR016047">
    <property type="entry name" value="M23ase_b-sheet_dom"/>
</dbReference>
<keyword evidence="3" id="KW-1185">Reference proteome</keyword>
<evidence type="ECO:0000313" key="2">
    <source>
        <dbReference type="EMBL" id="MBC8576077.1"/>
    </source>
</evidence>
<gene>
    <name evidence="2" type="ORF">H8717_06605</name>
</gene>
<dbReference type="Gene3D" id="2.70.70.10">
    <property type="entry name" value="Glucose Permease (Domain IIA)"/>
    <property type="match status" value="1"/>
</dbReference>
<dbReference type="PANTHER" id="PTHR21666:SF270">
    <property type="entry name" value="MUREIN HYDROLASE ACTIVATOR ENVC"/>
    <property type="match status" value="1"/>
</dbReference>
<dbReference type="InterPro" id="IPR011055">
    <property type="entry name" value="Dup_hybrid_motif"/>
</dbReference>
<proteinExistence type="predicted"/>
<accession>A0ABR7NI44</accession>
<sequence>MTGRRIRVDSRKRRPPVGHGEGFLLATLLQSVLCAVMLALAFAASQYWGLTGIKSCFAAALSQETEAAEVFAAVQRARDSRPAGRLRDWISETIDAALGLGGHSVRDGKGGQLPADGDEPPSGMMAALPVLSAAARQPVRGELTSPFGYREHPITGQRDFHTGTDLAAPEGTPIGAAYPGEVVEVGESEVYGNYVTLFHGGFATRYCHCAAITVREGMKLRQGETVALVGSTGMSTGPHLHFELVIQGKNADPLCGAQGWVW</sequence>
<dbReference type="Proteomes" id="UP000658131">
    <property type="component" value="Unassembled WGS sequence"/>
</dbReference>
<dbReference type="SUPFAM" id="SSF51261">
    <property type="entry name" value="Duplicated hybrid motif"/>
    <property type="match status" value="1"/>
</dbReference>
<dbReference type="EMBL" id="JACRTB010000008">
    <property type="protein sequence ID" value="MBC8576077.1"/>
    <property type="molecule type" value="Genomic_DNA"/>
</dbReference>